<keyword evidence="8" id="KW-0472">Membrane</keyword>
<dbReference type="SMART" id="SM00382">
    <property type="entry name" value="AAA"/>
    <property type="match status" value="1"/>
</dbReference>
<dbReference type="SUPFAM" id="SSF50331">
    <property type="entry name" value="MOP-like"/>
    <property type="match status" value="1"/>
</dbReference>
<evidence type="ECO:0000256" key="5">
    <source>
        <dbReference type="ARBA" id="ARBA00022741"/>
    </source>
</evidence>
<dbReference type="GO" id="GO:0140359">
    <property type="term" value="F:ABC-type transporter activity"/>
    <property type="evidence" value="ECO:0007669"/>
    <property type="project" value="InterPro"/>
</dbReference>
<feature type="domain" description="Mop" evidence="11">
    <location>
        <begin position="291"/>
        <end position="356"/>
    </location>
</feature>
<dbReference type="PROSITE" id="PS50893">
    <property type="entry name" value="ABC_TRANSPORTER_2"/>
    <property type="match status" value="1"/>
</dbReference>
<evidence type="ECO:0000256" key="2">
    <source>
        <dbReference type="ARBA" id="ARBA00022475"/>
    </source>
</evidence>
<dbReference type="GO" id="GO:0016887">
    <property type="term" value="F:ATP hydrolysis activity"/>
    <property type="evidence" value="ECO:0007669"/>
    <property type="project" value="InterPro"/>
</dbReference>
<protein>
    <submittedName>
        <fullName evidence="12">Molybdenum ABC transporter ATP-binding protein</fullName>
    </submittedName>
</protein>
<keyword evidence="7" id="KW-1278">Translocase</keyword>
<accession>N6Z1D3</accession>
<dbReference type="InterPro" id="IPR003439">
    <property type="entry name" value="ABC_transporter-like_ATP-bd"/>
</dbReference>
<dbReference type="InterPro" id="IPR027417">
    <property type="entry name" value="P-loop_NTPase"/>
</dbReference>
<dbReference type="GO" id="GO:0015098">
    <property type="term" value="F:molybdate ion transmembrane transporter activity"/>
    <property type="evidence" value="ECO:0007669"/>
    <property type="project" value="InterPro"/>
</dbReference>
<evidence type="ECO:0000313" key="13">
    <source>
        <dbReference type="Proteomes" id="UP000013232"/>
    </source>
</evidence>
<dbReference type="InterPro" id="IPR011868">
    <property type="entry name" value="ModC_ABC_ATP-bd"/>
</dbReference>
<keyword evidence="1" id="KW-0813">Transport</keyword>
<dbReference type="InterPro" id="IPR005116">
    <property type="entry name" value="Transp-assoc_OB_typ1"/>
</dbReference>
<dbReference type="OrthoDB" id="5298774at2"/>
<evidence type="ECO:0000313" key="12">
    <source>
        <dbReference type="EMBL" id="ENO85974.1"/>
    </source>
</evidence>
<evidence type="ECO:0000259" key="10">
    <source>
        <dbReference type="PROSITE" id="PS50893"/>
    </source>
</evidence>
<evidence type="ECO:0000259" key="11">
    <source>
        <dbReference type="PROSITE" id="PS51866"/>
    </source>
</evidence>
<dbReference type="PANTHER" id="PTHR43514">
    <property type="entry name" value="ABC TRANSPORTER I FAMILY MEMBER 10"/>
    <property type="match status" value="1"/>
</dbReference>
<dbReference type="PROSITE" id="PS51866">
    <property type="entry name" value="MOP"/>
    <property type="match status" value="1"/>
</dbReference>
<dbReference type="InterPro" id="IPR017871">
    <property type="entry name" value="ABC_transporter-like_CS"/>
</dbReference>
<evidence type="ECO:0000256" key="4">
    <source>
        <dbReference type="ARBA" id="ARBA00022519"/>
    </source>
</evidence>
<dbReference type="Gene3D" id="2.40.50.100">
    <property type="match status" value="1"/>
</dbReference>
<comment type="caution">
    <text evidence="12">The sequence shown here is derived from an EMBL/GenBank/DDBJ whole genome shotgun (WGS) entry which is preliminary data.</text>
</comment>
<keyword evidence="5" id="KW-0547">Nucleotide-binding</keyword>
<reference evidence="12 13" key="1">
    <citation type="submission" date="2012-09" db="EMBL/GenBank/DDBJ databases">
        <title>Draft Genome Sequences of 6 Strains from Genus Thauera.</title>
        <authorList>
            <person name="Liu B."/>
            <person name="Shapleigh J.P."/>
            <person name="Frostegard A.H."/>
        </authorList>
    </citation>
    <scope>NUCLEOTIDE SEQUENCE [LARGE SCALE GENOMIC DNA]</scope>
    <source>
        <strain evidence="13">47Lol / DSM 12138</strain>
    </source>
</reference>
<dbReference type="EMBL" id="AMXE01000063">
    <property type="protein sequence ID" value="ENO85974.1"/>
    <property type="molecule type" value="Genomic_DNA"/>
</dbReference>
<keyword evidence="4" id="KW-0997">Cell inner membrane</keyword>
<dbReference type="eggNOG" id="COG4148">
    <property type="taxonomic scope" value="Bacteria"/>
</dbReference>
<dbReference type="PANTHER" id="PTHR43514:SF10">
    <property type="entry name" value="MOLYBDENUM IMPORT ATP-BINDING PROTEIN MODC 2"/>
    <property type="match status" value="1"/>
</dbReference>
<sequence>MNRVRLGLPRAEYDLDVDLALPARGITVLFGASGSGKTSVLRCVAGLERAREGFVRIGGAVWQDDAGGVFLPTWRRSLGYVFQESSLFEHLDVRRNLEYGLRRAKVEGGRAALDEAIELLGIRALLARRPAQLSGGERQRVAIARALATRPQLLLLDEPLASLDLPRRREIMPWLERLRDQLAVPMLYVTHSIDELSRLADEVVVLDKGRALAAGPVGAVLVQGDLPVLAGEEAAVVEGVIVERDARWHLASVRFDGGSLFVRDGGLETGCRVRLRVLAQDVSLVLDAPQRSSIQNHLPGIVDAVLADSHPSQALVRVRCGAQVLVSRVTRKSVDELGIRPALPVWVQVKSVAVVA</sequence>
<keyword evidence="2" id="KW-1003">Cell membrane</keyword>
<keyword evidence="3 9" id="KW-0500">Molybdenum</keyword>
<evidence type="ECO:0000256" key="6">
    <source>
        <dbReference type="ARBA" id="ARBA00022840"/>
    </source>
</evidence>
<keyword evidence="6 12" id="KW-0067">ATP-binding</keyword>
<dbReference type="InterPro" id="IPR004606">
    <property type="entry name" value="Mop_domain"/>
</dbReference>
<dbReference type="GO" id="GO:0005524">
    <property type="term" value="F:ATP binding"/>
    <property type="evidence" value="ECO:0007669"/>
    <property type="project" value="UniProtKB-KW"/>
</dbReference>
<proteinExistence type="predicted"/>
<dbReference type="InterPro" id="IPR050334">
    <property type="entry name" value="Molybdenum_import_ModC"/>
</dbReference>
<evidence type="ECO:0000256" key="9">
    <source>
        <dbReference type="PROSITE-ProRule" id="PRU01213"/>
    </source>
</evidence>
<dbReference type="Pfam" id="PF03459">
    <property type="entry name" value="TOBE"/>
    <property type="match status" value="1"/>
</dbReference>
<dbReference type="Proteomes" id="UP000013232">
    <property type="component" value="Unassembled WGS sequence"/>
</dbReference>
<dbReference type="SUPFAM" id="SSF52540">
    <property type="entry name" value="P-loop containing nucleoside triphosphate hydrolases"/>
    <property type="match status" value="1"/>
</dbReference>
<evidence type="ECO:0000256" key="7">
    <source>
        <dbReference type="ARBA" id="ARBA00022967"/>
    </source>
</evidence>
<gene>
    <name evidence="12" type="ORF">C666_14290</name>
</gene>
<dbReference type="InterPro" id="IPR003593">
    <property type="entry name" value="AAA+_ATPase"/>
</dbReference>
<organism evidence="12 13">
    <name type="scientific">Thauera linaloolentis (strain DSM 12138 / JCM 21573 / CCUG 41526 / CIP 105981 / IAM 15112 / NBRC 102519 / 47Lol)</name>
    <dbReference type="NCBI Taxonomy" id="1123367"/>
    <lineage>
        <taxon>Bacteria</taxon>
        <taxon>Pseudomonadati</taxon>
        <taxon>Pseudomonadota</taxon>
        <taxon>Betaproteobacteria</taxon>
        <taxon>Rhodocyclales</taxon>
        <taxon>Zoogloeaceae</taxon>
        <taxon>Thauera</taxon>
    </lineage>
</organism>
<dbReference type="NCBIfam" id="TIGR02142">
    <property type="entry name" value="modC_ABC"/>
    <property type="match status" value="1"/>
</dbReference>
<name>N6Z1D3_THAL4</name>
<dbReference type="GO" id="GO:0016020">
    <property type="term" value="C:membrane"/>
    <property type="evidence" value="ECO:0007669"/>
    <property type="project" value="InterPro"/>
</dbReference>
<dbReference type="Gene3D" id="3.40.50.300">
    <property type="entry name" value="P-loop containing nucleotide triphosphate hydrolases"/>
    <property type="match status" value="1"/>
</dbReference>
<dbReference type="Pfam" id="PF00005">
    <property type="entry name" value="ABC_tran"/>
    <property type="match status" value="1"/>
</dbReference>
<evidence type="ECO:0000256" key="8">
    <source>
        <dbReference type="ARBA" id="ARBA00023136"/>
    </source>
</evidence>
<feature type="domain" description="ABC transporter" evidence="10">
    <location>
        <begin position="4"/>
        <end position="233"/>
    </location>
</feature>
<dbReference type="InterPro" id="IPR008995">
    <property type="entry name" value="Mo/tungstate-bd_C_term_dom"/>
</dbReference>
<dbReference type="PROSITE" id="PS00211">
    <property type="entry name" value="ABC_TRANSPORTER_1"/>
    <property type="match status" value="1"/>
</dbReference>
<evidence type="ECO:0000256" key="3">
    <source>
        <dbReference type="ARBA" id="ARBA00022505"/>
    </source>
</evidence>
<dbReference type="STRING" id="1123367.GCA_000621305_03123"/>
<evidence type="ECO:0000256" key="1">
    <source>
        <dbReference type="ARBA" id="ARBA00022448"/>
    </source>
</evidence>
<dbReference type="AlphaFoldDB" id="N6Z1D3"/>
<keyword evidence="13" id="KW-1185">Reference proteome</keyword>